<proteinExistence type="predicted"/>
<accession>A0A2P2LH38</accession>
<dbReference type="AlphaFoldDB" id="A0A2P2LH38"/>
<evidence type="ECO:0000313" key="1">
    <source>
        <dbReference type="EMBL" id="MBX17289.1"/>
    </source>
</evidence>
<organism evidence="1">
    <name type="scientific">Rhizophora mucronata</name>
    <name type="common">Asiatic mangrove</name>
    <dbReference type="NCBI Taxonomy" id="61149"/>
    <lineage>
        <taxon>Eukaryota</taxon>
        <taxon>Viridiplantae</taxon>
        <taxon>Streptophyta</taxon>
        <taxon>Embryophyta</taxon>
        <taxon>Tracheophyta</taxon>
        <taxon>Spermatophyta</taxon>
        <taxon>Magnoliopsida</taxon>
        <taxon>eudicotyledons</taxon>
        <taxon>Gunneridae</taxon>
        <taxon>Pentapetalae</taxon>
        <taxon>rosids</taxon>
        <taxon>fabids</taxon>
        <taxon>Malpighiales</taxon>
        <taxon>Rhizophoraceae</taxon>
        <taxon>Rhizophora</taxon>
    </lineage>
</organism>
<dbReference type="EMBL" id="GGEC01036805">
    <property type="protein sequence ID" value="MBX17289.1"/>
    <property type="molecule type" value="Transcribed_RNA"/>
</dbReference>
<reference evidence="1" key="1">
    <citation type="submission" date="2018-02" db="EMBL/GenBank/DDBJ databases">
        <title>Rhizophora mucronata_Transcriptome.</title>
        <authorList>
            <person name="Meera S.P."/>
            <person name="Sreeshan A."/>
            <person name="Augustine A."/>
        </authorList>
    </citation>
    <scope>NUCLEOTIDE SEQUENCE</scope>
    <source>
        <tissue evidence="1">Leaf</tissue>
    </source>
</reference>
<name>A0A2P2LH38_RHIMU</name>
<sequence>MIHQILHLLETKTISLELKPKVWQSVDKTLLQRYHNIDYCGTMNYRIAYEFDPNIHRVVLRYKLGLINLNIYL</sequence>
<protein>
    <submittedName>
        <fullName evidence="1">Uncharacterized protein</fullName>
    </submittedName>
</protein>